<dbReference type="EMBL" id="QSCO01000005">
    <property type="protein sequence ID" value="RGY08448.1"/>
    <property type="molecule type" value="Genomic_DNA"/>
</dbReference>
<dbReference type="InterPro" id="IPR040577">
    <property type="entry name" value="Gln-synt_C"/>
</dbReference>
<dbReference type="InterPro" id="IPR022147">
    <property type="entry name" value="GSIII_N"/>
</dbReference>
<evidence type="ECO:0000313" key="6">
    <source>
        <dbReference type="EMBL" id="MDB9222583.1"/>
    </source>
</evidence>
<comment type="caution">
    <text evidence="7">The sequence shown here is derived from an EMBL/GenBank/DDBJ whole genome shotgun (WGS) entry which is preliminary data.</text>
</comment>
<evidence type="ECO:0000313" key="9">
    <source>
        <dbReference type="Proteomes" id="UP000284243"/>
    </source>
</evidence>
<dbReference type="AlphaFoldDB" id="A0A1Y4A2Q6"/>
<dbReference type="EMBL" id="JAQMRD010000006">
    <property type="protein sequence ID" value="MDB9222583.1"/>
    <property type="molecule type" value="Genomic_DNA"/>
</dbReference>
<organism evidence="7 9">
    <name type="scientific">Odoribacter splanchnicus</name>
    <dbReference type="NCBI Taxonomy" id="28118"/>
    <lineage>
        <taxon>Bacteria</taxon>
        <taxon>Pseudomonadati</taxon>
        <taxon>Bacteroidota</taxon>
        <taxon>Bacteroidia</taxon>
        <taxon>Bacteroidales</taxon>
        <taxon>Odoribacteraceae</taxon>
        <taxon>Odoribacter</taxon>
    </lineage>
</organism>
<feature type="domain" description="GS beta-grasp" evidence="3">
    <location>
        <begin position="84"/>
        <end position="173"/>
    </location>
</feature>
<dbReference type="Pfam" id="PF12437">
    <property type="entry name" value="GSIII_N"/>
    <property type="match status" value="1"/>
</dbReference>
<evidence type="ECO:0000313" key="8">
    <source>
        <dbReference type="EMBL" id="RGY08448.1"/>
    </source>
</evidence>
<evidence type="ECO:0000313" key="7">
    <source>
        <dbReference type="EMBL" id="RGU56977.1"/>
    </source>
</evidence>
<dbReference type="Gene3D" id="1.20.120.1560">
    <property type="match status" value="1"/>
</dbReference>
<dbReference type="SMART" id="SM01230">
    <property type="entry name" value="Gln-synt_C"/>
    <property type="match status" value="1"/>
</dbReference>
<dbReference type="PROSITE" id="PS51986">
    <property type="entry name" value="GS_BETA_GRASP"/>
    <property type="match status" value="1"/>
</dbReference>
<reference evidence="9 10" key="1">
    <citation type="submission" date="2018-08" db="EMBL/GenBank/DDBJ databases">
        <title>A genome reference for cultivated species of the human gut microbiota.</title>
        <authorList>
            <person name="Zou Y."/>
            <person name="Xue W."/>
            <person name="Luo G."/>
        </authorList>
    </citation>
    <scope>NUCLEOTIDE SEQUENCE [LARGE SCALE GENOMIC DNA]</scope>
    <source>
        <strain evidence="7 9">AF16-14</strain>
        <strain evidence="8 10">OF03-11</strain>
    </source>
</reference>
<dbReference type="Gene3D" id="3.30.590.10">
    <property type="entry name" value="Glutamine synthetase/guanido kinase, catalytic domain"/>
    <property type="match status" value="1"/>
</dbReference>
<dbReference type="SUPFAM" id="SSF55931">
    <property type="entry name" value="Glutamine synthetase/guanido kinase"/>
    <property type="match status" value="1"/>
</dbReference>
<dbReference type="Pfam" id="PF00120">
    <property type="entry name" value="Gln-synt_C"/>
    <property type="match status" value="1"/>
</dbReference>
<dbReference type="RefSeq" id="WP_013613293.1">
    <property type="nucleotide sequence ID" value="NZ_JADMSC010000036.1"/>
</dbReference>
<dbReference type="InterPro" id="IPR008147">
    <property type="entry name" value="Gln_synt_N"/>
</dbReference>
<dbReference type="Pfam" id="PF18318">
    <property type="entry name" value="Gln-synt_C-ter"/>
    <property type="match status" value="1"/>
</dbReference>
<dbReference type="GeneID" id="61276360"/>
<evidence type="ECO:0000313" key="10">
    <source>
        <dbReference type="Proteomes" id="UP000284434"/>
    </source>
</evidence>
<dbReference type="Proteomes" id="UP001199750">
    <property type="component" value="Unassembled WGS sequence"/>
</dbReference>
<dbReference type="Proteomes" id="UP000284434">
    <property type="component" value="Unassembled WGS sequence"/>
</dbReference>
<comment type="similarity">
    <text evidence="1 2">Belongs to the glutamine synthetase family.</text>
</comment>
<dbReference type="PANTHER" id="PTHR42974:SF1">
    <property type="entry name" value="TYPE-3 GLUTAMINE SYNTHETASE"/>
    <property type="match status" value="1"/>
</dbReference>
<evidence type="ECO:0000256" key="1">
    <source>
        <dbReference type="PROSITE-ProRule" id="PRU01330"/>
    </source>
</evidence>
<dbReference type="InterPro" id="IPR027303">
    <property type="entry name" value="Gln_synth_gly_rich_site"/>
</dbReference>
<evidence type="ECO:0000313" key="5">
    <source>
        <dbReference type="EMBL" id="MCG4960242.1"/>
    </source>
</evidence>
<dbReference type="InterPro" id="IPR052725">
    <property type="entry name" value="GS_Type-3"/>
</dbReference>
<accession>A0A1Y4A2Q6</accession>
<dbReference type="GO" id="GO:0006542">
    <property type="term" value="P:glutamine biosynthetic process"/>
    <property type="evidence" value="ECO:0007669"/>
    <property type="project" value="InterPro"/>
</dbReference>
<dbReference type="Proteomes" id="UP000284243">
    <property type="component" value="Unassembled WGS sequence"/>
</dbReference>
<evidence type="ECO:0000259" key="3">
    <source>
        <dbReference type="PROSITE" id="PS51986"/>
    </source>
</evidence>
<reference evidence="6" key="3">
    <citation type="submission" date="2023-01" db="EMBL/GenBank/DDBJ databases">
        <title>Human gut microbiome strain richness.</title>
        <authorList>
            <person name="Chen-Liaw A."/>
        </authorList>
    </citation>
    <scope>NUCLEOTIDE SEQUENCE</scope>
    <source>
        <strain evidence="6">RTP21484st1_B7_RTP21484_190118</strain>
    </source>
</reference>
<evidence type="ECO:0000256" key="2">
    <source>
        <dbReference type="RuleBase" id="RU000384"/>
    </source>
</evidence>
<dbReference type="Proteomes" id="UP001212263">
    <property type="component" value="Unassembled WGS sequence"/>
</dbReference>
<feature type="domain" description="GS catalytic" evidence="4">
    <location>
        <begin position="178"/>
        <end position="614"/>
    </location>
</feature>
<evidence type="ECO:0000259" key="4">
    <source>
        <dbReference type="PROSITE" id="PS51987"/>
    </source>
</evidence>
<protein>
    <submittedName>
        <fullName evidence="5">Glutamine synthetase III</fullName>
    </submittedName>
    <submittedName>
        <fullName evidence="7">Glutamine synthetase type III</fullName>
    </submittedName>
</protein>
<dbReference type="PANTHER" id="PTHR42974">
    <property type="entry name" value="GLUTAMINE SYNTHETASE"/>
    <property type="match status" value="1"/>
</dbReference>
<sequence>MAKIRFSALEELAHRKPLEVPKRRRVSEIFGCDVLTIEKMRQYLSIEAFKKLEKVMIEGGTIDRGLADQVAAAMKAWAVEKGATHYTHWFHPLNGATAEKHDGFIDLQKNGSMIEAFDGRMLVQQEPDASSFPNGGIRNTFEARGYTAWDPGSPAFINNNTLCIPTVFVAYTGEALDYKTPMLKALALIDKAAVGICQYFDKDVEKVTATLGWEQEYFLVDEALFNARPDLKLCGRTLMGHSAAKDQQLEDHYFGAIPERVNAFMDELEYECHRLGIPAKTRHNECAPNQFELAPIFEEANLAVDHNQLLMSTMKRIAKHHKFRVLLHEKPYKGINGSGKHNNWSLLTDTGVNLLSPGKNPKSNMQFLVFLVATTKAVLEQEALFKACIVSLGNERRLGGDEAPPVIMSVFLGQQLDSILDEIEQKVSSKKMSPDEKTELKLNVGKIPEIMRDNTDRNRTSPFAFTGNRFEFRAVGASANCGAAMIVLNTAVAEQLIAFKKEADALIDRGVKKDEAIFQVLRKYIIACKKIRFEGNGYSKEWQEEAQRRGLSVDSDCVGALKAYLAPKARKLFVENGIFTERELEARFEIKNEIYLKKLQIESRVLGDLALNHIIPTAITYQNTLIENVKGLKEILPDVYNEVGEVQLKAIKEISTHIKEIRTLVDEMTEARKVANNSISNEVERAQVYSATVLPYLDKIRYHIDKLELLVDDEIWPLPKYRELLFFK</sequence>
<dbReference type="OMA" id="ATHITHW"/>
<reference evidence="5" key="2">
    <citation type="submission" date="2022-01" db="EMBL/GenBank/DDBJ databases">
        <title>Collection of gut derived symbiotic bacterial strains cultured from healthy donors.</title>
        <authorList>
            <person name="Lin H."/>
            <person name="Kohout C."/>
            <person name="Waligurski E."/>
            <person name="Pamer E.G."/>
        </authorList>
    </citation>
    <scope>NUCLEOTIDE SEQUENCE</scope>
    <source>
        <strain evidence="5">DFI.1.149</strain>
    </source>
</reference>
<proteinExistence type="inferred from homology"/>
<dbReference type="EMBL" id="QRYC01000007">
    <property type="protein sequence ID" value="RGU56977.1"/>
    <property type="molecule type" value="Genomic_DNA"/>
</dbReference>
<dbReference type="InterPro" id="IPR014746">
    <property type="entry name" value="Gln_synth/guanido_kin_cat_dom"/>
</dbReference>
<gene>
    <name evidence="7" type="ORF">DWW57_07230</name>
    <name evidence="8" type="ORF">DXA53_05270</name>
    <name evidence="5" type="ORF">L0P03_10335</name>
    <name evidence="6" type="ORF">PN645_06125</name>
</gene>
<dbReference type="InterPro" id="IPR008146">
    <property type="entry name" value="Gln_synth_cat_dom"/>
</dbReference>
<dbReference type="PROSITE" id="PS00181">
    <property type="entry name" value="GLNA_ATP"/>
    <property type="match status" value="1"/>
</dbReference>
<dbReference type="EMBL" id="JAKNDN010000018">
    <property type="protein sequence ID" value="MCG4960242.1"/>
    <property type="molecule type" value="Genomic_DNA"/>
</dbReference>
<dbReference type="GO" id="GO:0004356">
    <property type="term" value="F:glutamine synthetase activity"/>
    <property type="evidence" value="ECO:0007669"/>
    <property type="project" value="InterPro"/>
</dbReference>
<name>A0A1Y4A2Q6_9BACT</name>
<dbReference type="PROSITE" id="PS51987">
    <property type="entry name" value="GS_CATALYTIC"/>
    <property type="match status" value="1"/>
</dbReference>